<dbReference type="GO" id="GO:0002949">
    <property type="term" value="P:tRNA threonylcarbamoyladenosine modification"/>
    <property type="evidence" value="ECO:0007669"/>
    <property type="project" value="InterPro"/>
</dbReference>
<name>E6JZL5_PARDN</name>
<comment type="caution">
    <text evidence="3">The sequence shown here is derived from an EMBL/GenBank/DDBJ whole genome shotgun (WGS) entry which is preliminary data.</text>
</comment>
<dbReference type="NCBIfam" id="TIGR03725">
    <property type="entry name" value="T6A_YeaZ"/>
    <property type="match status" value="1"/>
</dbReference>
<dbReference type="AlphaFoldDB" id="E6JZL5"/>
<evidence type="ECO:0000313" key="4">
    <source>
        <dbReference type="Proteomes" id="UP000004946"/>
    </source>
</evidence>
<organism evidence="3 4">
    <name type="scientific">Parascardovia denticolens DSM 10105 = JCM 12538</name>
    <dbReference type="NCBI Taxonomy" id="864564"/>
    <lineage>
        <taxon>Bacteria</taxon>
        <taxon>Bacillati</taxon>
        <taxon>Actinomycetota</taxon>
        <taxon>Actinomycetes</taxon>
        <taxon>Bifidobacteriales</taxon>
        <taxon>Bifidobacteriaceae</taxon>
        <taxon>Parascardovia</taxon>
    </lineage>
</organism>
<dbReference type="eggNOG" id="COG1214">
    <property type="taxonomic scope" value="Bacteria"/>
</dbReference>
<gene>
    <name evidence="3" type="primary">yeaZ</name>
    <name evidence="3" type="ORF">HMPREF0620_1066</name>
</gene>
<reference evidence="3 4" key="1">
    <citation type="submission" date="2010-12" db="EMBL/GenBank/DDBJ databases">
        <authorList>
            <person name="Muzny D."/>
            <person name="Qin X."/>
            <person name="Buhay C."/>
            <person name="Dugan-Rocha S."/>
            <person name="Ding Y."/>
            <person name="Chen G."/>
            <person name="Hawes A."/>
            <person name="Holder M."/>
            <person name="Jhangiani S."/>
            <person name="Johnson A."/>
            <person name="Khan Z."/>
            <person name="Li Z."/>
            <person name="Liu W."/>
            <person name="Liu X."/>
            <person name="Perez L."/>
            <person name="Shen H."/>
            <person name="Wang Q."/>
            <person name="Watt J."/>
            <person name="Xi L."/>
            <person name="Xin Y."/>
            <person name="Zhou J."/>
            <person name="Deng J."/>
            <person name="Jiang H."/>
            <person name="Liu Y."/>
            <person name="Qu J."/>
            <person name="Song X.-Z."/>
            <person name="Zhang L."/>
            <person name="Villasana D."/>
            <person name="Johnson A."/>
            <person name="Liu J."/>
            <person name="Liyanage D."/>
            <person name="Lorensuhewa L."/>
            <person name="Robinson T."/>
            <person name="Song A."/>
            <person name="Song B.-B."/>
            <person name="Dinh H."/>
            <person name="Thornton R."/>
            <person name="Coyle M."/>
            <person name="Francisco L."/>
            <person name="Jackson L."/>
            <person name="Javaid M."/>
            <person name="Korchina V."/>
            <person name="Kovar C."/>
            <person name="Mata R."/>
            <person name="Mathew T."/>
            <person name="Ngo R."/>
            <person name="Nguyen L."/>
            <person name="Nguyen N."/>
            <person name="Okwuonu G."/>
            <person name="Ongeri F."/>
            <person name="Pham C."/>
            <person name="Simmons D."/>
            <person name="Wilczek-Boney K."/>
            <person name="Hale W."/>
            <person name="Jakkamsetti A."/>
            <person name="Pham P."/>
            <person name="Ruth R."/>
            <person name="San Lucas F."/>
            <person name="Warren J."/>
            <person name="Zhang J."/>
            <person name="Zhao Z."/>
            <person name="Zhou C."/>
            <person name="Zhu D."/>
            <person name="Lee S."/>
            <person name="Bess C."/>
            <person name="Blankenburg K."/>
            <person name="Forbes L."/>
            <person name="Fu Q."/>
            <person name="Gubbala S."/>
            <person name="Hirani K."/>
            <person name="Jayaseelan J.C."/>
            <person name="Lara F."/>
            <person name="Munidasa M."/>
            <person name="Palculict T."/>
            <person name="Patil S."/>
            <person name="Pu L.-L."/>
            <person name="Saada N."/>
            <person name="Tang L."/>
            <person name="Weissenberger G."/>
            <person name="Zhu Y."/>
            <person name="Hemphill L."/>
            <person name="Shang Y."/>
            <person name="Youmans B."/>
            <person name="Ayvaz T."/>
            <person name="Ross M."/>
            <person name="Santibanez J."/>
            <person name="Aqrawi P."/>
            <person name="Gross S."/>
            <person name="Joshi V."/>
            <person name="Fowler G."/>
            <person name="Nazareth L."/>
            <person name="Reid J."/>
            <person name="Worley K."/>
            <person name="Petrosino J."/>
            <person name="Highlander S."/>
            <person name="Gibbs R."/>
        </authorList>
    </citation>
    <scope>NUCLEOTIDE SEQUENCE [LARGE SCALE GENOMIC DNA]</scope>
    <source>
        <strain evidence="3 4">DSM 10105</strain>
    </source>
</reference>
<dbReference type="RefSeq" id="WP_006290523.1">
    <property type="nucleotide sequence ID" value="NZ_AP012333.1"/>
</dbReference>
<evidence type="ECO:0000313" key="3">
    <source>
        <dbReference type="EMBL" id="EFT84061.1"/>
    </source>
</evidence>
<sequence length="379" mass="40364">MTEIMHDGGGHCLVVDSSFGSTVGIVGGDPLCEADSRMHVERLEPNIAQVVSDAGLTPQDLDMIVVGVGPAPFTGLRAGIASARALAFALNIPLLGQDILEPQAVWQEYRRQERLLADSRQEGRGETGLAGDFARQLRLTLAVNDARRKQLYYALYLAPLFVPEPDASLEEAQDGRETVEKGLSYRLPWRMVQTPKKVLEMDIASADDIAAKVAQWIDGWRKGLSDAPSGRSDTPSGKPDASSGEGVGGISVQVDVVGHGAGKYASSWAGLRPYLGEVRDQSPLGDGGRKGLALFAQTALFHRSQGDSCLTDPLYLRRPDISLPPARKHALGQTGISLTLPDMQTDAQTDTGGDSQNGSPSQEGQAGSPSAFPQSVRLL</sequence>
<dbReference type="HOGENOM" id="CLU_064886_3_3_11"/>
<dbReference type="InterPro" id="IPR043129">
    <property type="entry name" value="ATPase_NBD"/>
</dbReference>
<dbReference type="InterPro" id="IPR022496">
    <property type="entry name" value="T6A_TsaB"/>
</dbReference>
<dbReference type="Gene3D" id="3.30.420.40">
    <property type="match status" value="1"/>
</dbReference>
<feature type="compositionally biased region" description="Polar residues" evidence="1">
    <location>
        <begin position="345"/>
        <end position="373"/>
    </location>
</feature>
<dbReference type="InterPro" id="IPR000905">
    <property type="entry name" value="Gcp-like_dom"/>
</dbReference>
<proteinExistence type="predicted"/>
<dbReference type="Pfam" id="PF00814">
    <property type="entry name" value="TsaD"/>
    <property type="match status" value="1"/>
</dbReference>
<feature type="region of interest" description="Disordered" evidence="1">
    <location>
        <begin position="224"/>
        <end position="247"/>
    </location>
</feature>
<dbReference type="KEGG" id="pdo:PSDT_0582"/>
<dbReference type="EMBL" id="AEON01000001">
    <property type="protein sequence ID" value="EFT84061.1"/>
    <property type="molecule type" value="Genomic_DNA"/>
</dbReference>
<feature type="region of interest" description="Disordered" evidence="1">
    <location>
        <begin position="334"/>
        <end position="379"/>
    </location>
</feature>
<accession>E6JZL5</accession>
<dbReference type="Proteomes" id="UP000004946">
    <property type="component" value="Chromosome"/>
</dbReference>
<feature type="domain" description="Gcp-like" evidence="2">
    <location>
        <begin position="36"/>
        <end position="96"/>
    </location>
</feature>
<protein>
    <submittedName>
        <fullName evidence="3">Universal bacterial protein YeaZ</fullName>
    </submittedName>
</protein>
<keyword evidence="4" id="KW-1185">Reference proteome</keyword>
<evidence type="ECO:0000256" key="1">
    <source>
        <dbReference type="SAM" id="MobiDB-lite"/>
    </source>
</evidence>
<dbReference type="PATRIC" id="fig|864564.6.peg.643"/>
<dbReference type="SUPFAM" id="SSF53067">
    <property type="entry name" value="Actin-like ATPase domain"/>
    <property type="match status" value="1"/>
</dbReference>
<evidence type="ECO:0000259" key="2">
    <source>
        <dbReference type="Pfam" id="PF00814"/>
    </source>
</evidence>